<keyword evidence="1" id="KW-1133">Transmembrane helix</keyword>
<evidence type="ECO:0000313" key="2">
    <source>
        <dbReference type="EMBL" id="SHN15110.1"/>
    </source>
</evidence>
<dbReference type="EMBL" id="FRCZ01000004">
    <property type="protein sequence ID" value="SHN15110.1"/>
    <property type="molecule type" value="Genomic_DNA"/>
</dbReference>
<dbReference type="Proteomes" id="UP000184184">
    <property type="component" value="Unassembled WGS sequence"/>
</dbReference>
<protein>
    <submittedName>
        <fullName evidence="2">Uncharacterized protein</fullName>
    </submittedName>
</protein>
<feature type="transmembrane region" description="Helical" evidence="1">
    <location>
        <begin position="6"/>
        <end position="25"/>
    </location>
</feature>
<sequence length="66" mass="7400">MMYECGIRYGLATPLSMGFFLQLTFPSKNRMEKWIFRKTSPIGVGVAAPAQCDATIFANAVILDYF</sequence>
<proteinExistence type="predicted"/>
<accession>A0A1M7PDN1</accession>
<gene>
    <name evidence="2" type="ORF">SAMN05216179_2092</name>
</gene>
<dbReference type="AlphaFoldDB" id="A0A1M7PDN1"/>
<name>A0A1M7PDN1_9BACI</name>
<keyword evidence="1" id="KW-0472">Membrane</keyword>
<reference evidence="2 3" key="1">
    <citation type="submission" date="2016-11" db="EMBL/GenBank/DDBJ databases">
        <authorList>
            <person name="Jaros S."/>
            <person name="Januszkiewicz K."/>
            <person name="Wedrychowicz H."/>
        </authorList>
    </citation>
    <scope>NUCLEOTIDE SEQUENCE [LARGE SCALE GENOMIC DNA]</scope>
    <source>
        <strain evidence="2 3">CGMCC 1.10681</strain>
    </source>
</reference>
<keyword evidence="3" id="KW-1185">Reference proteome</keyword>
<dbReference type="STRING" id="1027249.SAMN05216179_2092"/>
<keyword evidence="1" id="KW-0812">Transmembrane</keyword>
<organism evidence="2 3">
    <name type="scientific">Gracilibacillus kekensis</name>
    <dbReference type="NCBI Taxonomy" id="1027249"/>
    <lineage>
        <taxon>Bacteria</taxon>
        <taxon>Bacillati</taxon>
        <taxon>Bacillota</taxon>
        <taxon>Bacilli</taxon>
        <taxon>Bacillales</taxon>
        <taxon>Bacillaceae</taxon>
        <taxon>Gracilibacillus</taxon>
    </lineage>
</organism>
<evidence type="ECO:0000256" key="1">
    <source>
        <dbReference type="SAM" id="Phobius"/>
    </source>
</evidence>
<evidence type="ECO:0000313" key="3">
    <source>
        <dbReference type="Proteomes" id="UP000184184"/>
    </source>
</evidence>